<evidence type="ECO:0000313" key="9">
    <source>
        <dbReference type="EMBL" id="MFD1215596.1"/>
    </source>
</evidence>
<comment type="caution">
    <text evidence="9">The sequence shown here is derived from an EMBL/GenBank/DDBJ whole genome shotgun (WGS) entry which is preliminary data.</text>
</comment>
<feature type="domain" description="FAD-binding PCMH-type" evidence="8">
    <location>
        <begin position="215"/>
        <end position="389"/>
    </location>
</feature>
<dbReference type="PIRSF" id="PIRSF036557">
    <property type="entry name" value="XdhA_RC"/>
    <property type="match status" value="1"/>
</dbReference>
<dbReference type="InterPro" id="IPR002888">
    <property type="entry name" value="2Fe-2S-bd"/>
</dbReference>
<sequence length="520" mass="56802">MIEFYLNGRHQQLASVDPNLTVLEWLRTQARLTGTKEGCASGDCGACTVAIGSLEPSDQKSTGTGDRLRYDAVNSCIALVGSLHGKHLISVDGLQTEPAHPVQKEMVECHGAQCGFCTPGIIMSLFALHTESVATGKTSDDAALMESLSGNLCRCTGYRPIVEAGRKAAVQSWEPADGAEQKTSSSEIDLRGPAWLQHPDMIATLKQVQNKSVSITAESGRRYDAPNSLEQLRQLRAEFPEARLVAGATDLSLEITQLLRDLEHVIGVNNIPELQQIREQQDGLYLGAAASYRAAQHALASRWPHFHTMLERLGSLQIRNRGTVGGNIGNASPIGDMPPALIALGAELELDSVDGVRRLPIQDFFHDYKKTDLRKNEFIRGVWIPAPAADEQLLIYKISKRLDDDISAVLGAFWFRLDGAIVEDCRLAFGGMAAIPKRAAHAENALRGQPWTLSTVANAIAALDRDFTPMSDVRSSAAYRQQVAGNLLRRALLDSARSDFKPVQHHDQNQKKPLMVTEYA</sequence>
<keyword evidence="4 9" id="KW-0560">Oxidoreductase</keyword>
<evidence type="ECO:0000256" key="6">
    <source>
        <dbReference type="SAM" id="MobiDB-lite"/>
    </source>
</evidence>
<dbReference type="Gene3D" id="1.10.150.120">
    <property type="entry name" value="[2Fe-2S]-binding domain"/>
    <property type="match status" value="1"/>
</dbReference>
<organism evidence="9 10">
    <name type="scientific">Microbulbifer celer</name>
    <dbReference type="NCBI Taxonomy" id="435905"/>
    <lineage>
        <taxon>Bacteria</taxon>
        <taxon>Pseudomonadati</taxon>
        <taxon>Pseudomonadota</taxon>
        <taxon>Gammaproteobacteria</taxon>
        <taxon>Cellvibrionales</taxon>
        <taxon>Microbulbiferaceae</taxon>
        <taxon>Microbulbifer</taxon>
    </lineage>
</organism>
<dbReference type="Proteomes" id="UP001597264">
    <property type="component" value="Unassembled WGS sequence"/>
</dbReference>
<dbReference type="InterPro" id="IPR012675">
    <property type="entry name" value="Beta-grasp_dom_sf"/>
</dbReference>
<dbReference type="InterPro" id="IPR014307">
    <property type="entry name" value="Xanthine_DH_ssu"/>
</dbReference>
<dbReference type="InterPro" id="IPR012175">
    <property type="entry name" value="Xanth_DH_ssu_bac"/>
</dbReference>
<dbReference type="InterPro" id="IPR036884">
    <property type="entry name" value="2Fe-2S-bd_dom_sf"/>
</dbReference>
<proteinExistence type="predicted"/>
<dbReference type="Gene3D" id="3.30.390.50">
    <property type="entry name" value="CO dehydrogenase flavoprotein, C-terminal domain"/>
    <property type="match status" value="1"/>
</dbReference>
<evidence type="ECO:0000256" key="1">
    <source>
        <dbReference type="ARBA" id="ARBA00022630"/>
    </source>
</evidence>
<dbReference type="SUPFAM" id="SSF56176">
    <property type="entry name" value="FAD-binding/transporter-associated domain-like"/>
    <property type="match status" value="1"/>
</dbReference>
<dbReference type="SUPFAM" id="SSF54292">
    <property type="entry name" value="2Fe-2S ferredoxin-like"/>
    <property type="match status" value="1"/>
</dbReference>
<dbReference type="InterPro" id="IPR006058">
    <property type="entry name" value="2Fe2S_fd_BS"/>
</dbReference>
<dbReference type="EMBL" id="JBHTLR010000004">
    <property type="protein sequence ID" value="MFD1215596.1"/>
    <property type="molecule type" value="Genomic_DNA"/>
</dbReference>
<gene>
    <name evidence="9" type="primary">xdhA</name>
    <name evidence="9" type="ORF">ACFQ2X_03205</name>
</gene>
<dbReference type="RefSeq" id="WP_230437667.1">
    <property type="nucleotide sequence ID" value="NZ_CP087715.1"/>
</dbReference>
<keyword evidence="10" id="KW-1185">Reference proteome</keyword>
<dbReference type="NCBIfam" id="TIGR02963">
    <property type="entry name" value="xanthine_xdhA"/>
    <property type="match status" value="1"/>
</dbReference>
<dbReference type="PROSITE" id="PS00197">
    <property type="entry name" value="2FE2S_FER_1"/>
    <property type="match status" value="1"/>
</dbReference>
<dbReference type="InterPro" id="IPR036318">
    <property type="entry name" value="FAD-bd_PCMH-like_sf"/>
</dbReference>
<evidence type="ECO:0000259" key="7">
    <source>
        <dbReference type="PROSITE" id="PS51085"/>
    </source>
</evidence>
<dbReference type="InterPro" id="IPR016166">
    <property type="entry name" value="FAD-bd_PCMH"/>
</dbReference>
<dbReference type="Pfam" id="PF00111">
    <property type="entry name" value="Fer2"/>
    <property type="match status" value="1"/>
</dbReference>
<dbReference type="Gene3D" id="3.30.465.10">
    <property type="match status" value="1"/>
</dbReference>
<dbReference type="Pfam" id="PF03450">
    <property type="entry name" value="CO_deh_flav_C"/>
    <property type="match status" value="1"/>
</dbReference>
<dbReference type="InterPro" id="IPR001041">
    <property type="entry name" value="2Fe-2S_ferredoxin-type"/>
</dbReference>
<keyword evidence="5" id="KW-0408">Iron</keyword>
<dbReference type="SMART" id="SM01092">
    <property type="entry name" value="CO_deh_flav_C"/>
    <property type="match status" value="1"/>
</dbReference>
<reference evidence="10" key="1">
    <citation type="journal article" date="2019" name="Int. J. Syst. Evol. Microbiol.">
        <title>The Global Catalogue of Microorganisms (GCM) 10K type strain sequencing project: providing services to taxonomists for standard genome sequencing and annotation.</title>
        <authorList>
            <consortium name="The Broad Institute Genomics Platform"/>
            <consortium name="The Broad Institute Genome Sequencing Center for Infectious Disease"/>
            <person name="Wu L."/>
            <person name="Ma J."/>
        </authorList>
    </citation>
    <scope>NUCLEOTIDE SEQUENCE [LARGE SCALE GENOMIC DNA]</scope>
    <source>
        <strain evidence="10">CCUG 54356</strain>
    </source>
</reference>
<dbReference type="Pfam" id="PF00941">
    <property type="entry name" value="FAD_binding_5"/>
    <property type="match status" value="1"/>
</dbReference>
<dbReference type="InterPro" id="IPR016167">
    <property type="entry name" value="FAD-bd_PCMH_sub1"/>
</dbReference>
<dbReference type="Pfam" id="PF01799">
    <property type="entry name" value="Fer2_2"/>
    <property type="match status" value="1"/>
</dbReference>
<dbReference type="InterPro" id="IPR036683">
    <property type="entry name" value="CO_DH_flav_C_dom_sf"/>
</dbReference>
<dbReference type="InterPro" id="IPR016169">
    <property type="entry name" value="FAD-bd_PCMH_sub2"/>
</dbReference>
<dbReference type="InterPro" id="IPR002346">
    <property type="entry name" value="Mopterin_DH_FAD-bd"/>
</dbReference>
<evidence type="ECO:0000313" key="10">
    <source>
        <dbReference type="Proteomes" id="UP001597264"/>
    </source>
</evidence>
<dbReference type="SUPFAM" id="SSF55447">
    <property type="entry name" value="CO dehydrogenase flavoprotein C-terminal domain-like"/>
    <property type="match status" value="1"/>
</dbReference>
<dbReference type="EC" id="1.17.1.4" evidence="9"/>
<keyword evidence="1" id="KW-0285">Flavoprotein</keyword>
<keyword evidence="2" id="KW-0479">Metal-binding</keyword>
<dbReference type="PANTHER" id="PTHR45444">
    <property type="entry name" value="XANTHINE DEHYDROGENASE"/>
    <property type="match status" value="1"/>
</dbReference>
<protein>
    <submittedName>
        <fullName evidence="9">Xanthine dehydrogenase small subunit</fullName>
        <ecNumber evidence="9">1.17.1.4</ecNumber>
    </submittedName>
</protein>
<evidence type="ECO:0000256" key="3">
    <source>
        <dbReference type="ARBA" id="ARBA00022827"/>
    </source>
</evidence>
<accession>A0ABW3U6L9</accession>
<dbReference type="PROSITE" id="PS51387">
    <property type="entry name" value="FAD_PCMH"/>
    <property type="match status" value="1"/>
</dbReference>
<dbReference type="InterPro" id="IPR005107">
    <property type="entry name" value="CO_DH_flav_C"/>
</dbReference>
<dbReference type="Gene3D" id="3.10.20.30">
    <property type="match status" value="1"/>
</dbReference>
<evidence type="ECO:0000259" key="8">
    <source>
        <dbReference type="PROSITE" id="PS51387"/>
    </source>
</evidence>
<dbReference type="PROSITE" id="PS51085">
    <property type="entry name" value="2FE2S_FER_2"/>
    <property type="match status" value="1"/>
</dbReference>
<dbReference type="InterPro" id="IPR016208">
    <property type="entry name" value="Ald_Oxase/xanthine_DH-like"/>
</dbReference>
<dbReference type="CDD" id="cd00207">
    <property type="entry name" value="fer2"/>
    <property type="match status" value="1"/>
</dbReference>
<name>A0ABW3U6L9_9GAMM</name>
<dbReference type="GO" id="GO:0004854">
    <property type="term" value="F:xanthine dehydrogenase activity"/>
    <property type="evidence" value="ECO:0007669"/>
    <property type="project" value="UniProtKB-EC"/>
</dbReference>
<dbReference type="Gene3D" id="3.30.43.10">
    <property type="entry name" value="Uridine Diphospho-n-acetylenolpyruvylglucosamine Reductase, domain 2"/>
    <property type="match status" value="1"/>
</dbReference>
<dbReference type="PANTHER" id="PTHR45444:SF3">
    <property type="entry name" value="XANTHINE DEHYDROGENASE"/>
    <property type="match status" value="1"/>
</dbReference>
<keyword evidence="3" id="KW-0274">FAD</keyword>
<evidence type="ECO:0000256" key="5">
    <source>
        <dbReference type="ARBA" id="ARBA00023004"/>
    </source>
</evidence>
<feature type="compositionally biased region" description="Basic and acidic residues" evidence="6">
    <location>
        <begin position="499"/>
        <end position="510"/>
    </location>
</feature>
<feature type="domain" description="2Fe-2S ferredoxin-type" evidence="7">
    <location>
        <begin position="1"/>
        <end position="94"/>
    </location>
</feature>
<dbReference type="SUPFAM" id="SSF47741">
    <property type="entry name" value="CO dehydrogenase ISP C-domain like"/>
    <property type="match status" value="1"/>
</dbReference>
<evidence type="ECO:0000256" key="2">
    <source>
        <dbReference type="ARBA" id="ARBA00022723"/>
    </source>
</evidence>
<feature type="region of interest" description="Disordered" evidence="6">
    <location>
        <begin position="499"/>
        <end position="520"/>
    </location>
</feature>
<dbReference type="InterPro" id="IPR036010">
    <property type="entry name" value="2Fe-2S_ferredoxin-like_sf"/>
</dbReference>
<evidence type="ECO:0000256" key="4">
    <source>
        <dbReference type="ARBA" id="ARBA00023002"/>
    </source>
</evidence>